<name>A0ABS7YBV9_9BURK</name>
<gene>
    <name evidence="3" type="ORF">LE190_14810</name>
</gene>
<dbReference type="Gene3D" id="3.40.50.10610">
    <property type="entry name" value="ABC-type transport auxiliary lipoprotein component"/>
    <property type="match status" value="1"/>
</dbReference>
<protein>
    <submittedName>
        <fullName evidence="3">PqiC family protein</fullName>
    </submittedName>
</protein>
<keyword evidence="1" id="KW-0732">Signal</keyword>
<evidence type="ECO:0000256" key="1">
    <source>
        <dbReference type="SAM" id="SignalP"/>
    </source>
</evidence>
<comment type="caution">
    <text evidence="3">The sequence shown here is derived from an EMBL/GenBank/DDBJ whole genome shotgun (WGS) entry which is preliminary data.</text>
</comment>
<dbReference type="PROSITE" id="PS51257">
    <property type="entry name" value="PROKAR_LIPOPROTEIN"/>
    <property type="match status" value="1"/>
</dbReference>
<reference evidence="3 4" key="1">
    <citation type="submission" date="2021-07" db="EMBL/GenBank/DDBJ databases">
        <title>Characterization of Violacein-producing bacteria and related species.</title>
        <authorList>
            <person name="Wilson H.S."/>
            <person name="De Leon M.E."/>
        </authorList>
    </citation>
    <scope>NUCLEOTIDE SEQUENCE [LARGE SCALE GENOMIC DNA]</scope>
    <source>
        <strain evidence="3 4">HSC-2F05</strain>
    </source>
</reference>
<evidence type="ECO:0000259" key="2">
    <source>
        <dbReference type="Pfam" id="PF03886"/>
    </source>
</evidence>
<keyword evidence="4" id="KW-1185">Reference proteome</keyword>
<organism evidence="3 4">
    <name type="scientific">Massilia hydrophila</name>
    <dbReference type="NCBI Taxonomy" id="3044279"/>
    <lineage>
        <taxon>Bacteria</taxon>
        <taxon>Pseudomonadati</taxon>
        <taxon>Pseudomonadota</taxon>
        <taxon>Betaproteobacteria</taxon>
        <taxon>Burkholderiales</taxon>
        <taxon>Oxalobacteraceae</taxon>
        <taxon>Telluria group</taxon>
        <taxon>Massilia</taxon>
    </lineage>
</organism>
<dbReference type="EMBL" id="JAHYBX010000006">
    <property type="protein sequence ID" value="MCA1857185.1"/>
    <property type="molecule type" value="Genomic_DNA"/>
</dbReference>
<dbReference type="Pfam" id="PF03886">
    <property type="entry name" value="ABC_trans_aux"/>
    <property type="match status" value="1"/>
</dbReference>
<feature type="signal peptide" evidence="1">
    <location>
        <begin position="1"/>
        <end position="17"/>
    </location>
</feature>
<dbReference type="Proteomes" id="UP001198602">
    <property type="component" value="Unassembled WGS sequence"/>
</dbReference>
<feature type="chain" id="PRO_5046426646" evidence="1">
    <location>
        <begin position="18"/>
        <end position="214"/>
    </location>
</feature>
<accession>A0ABS7YBV9</accession>
<proteinExistence type="predicted"/>
<dbReference type="InterPro" id="IPR005586">
    <property type="entry name" value="ABC_trans_aux"/>
</dbReference>
<sequence>MTAYPLRFLSRPATVLAATAALLLTGCAGSKVQDNTTYDFGPAAMGATPASQGAATATPAALVVMDATGPDALENERMYYRLNYADALQAHTYANSRWASSPLQLVTQRIKTRLAQSGIKVLSATDASTGVPLLRVEVEDFVHAFGGVSQSEGQLTLRASLFNDHRLVDQRSFTRATPAASADAAGGARALAASMDGITADMLAWLATLDTRKR</sequence>
<feature type="domain" description="ABC-type transport auxiliary lipoprotein component" evidence="2">
    <location>
        <begin position="49"/>
        <end position="202"/>
    </location>
</feature>
<dbReference type="RefSeq" id="WP_225239426.1">
    <property type="nucleotide sequence ID" value="NZ_JAHYBX010000006.1"/>
</dbReference>
<dbReference type="SUPFAM" id="SSF159594">
    <property type="entry name" value="XCC0632-like"/>
    <property type="match status" value="1"/>
</dbReference>
<evidence type="ECO:0000313" key="4">
    <source>
        <dbReference type="Proteomes" id="UP001198602"/>
    </source>
</evidence>
<evidence type="ECO:0000313" key="3">
    <source>
        <dbReference type="EMBL" id="MCA1857185.1"/>
    </source>
</evidence>